<proteinExistence type="predicted"/>
<dbReference type="Proteomes" id="UP000834106">
    <property type="component" value="Chromosome 8"/>
</dbReference>
<keyword evidence="2" id="KW-1185">Reference proteome</keyword>
<dbReference type="AlphaFoldDB" id="A0AAD1ZFY2"/>
<evidence type="ECO:0000313" key="2">
    <source>
        <dbReference type="Proteomes" id="UP000834106"/>
    </source>
</evidence>
<accession>A0AAD1ZFY2</accession>
<protein>
    <submittedName>
        <fullName evidence="1">Uncharacterized protein</fullName>
    </submittedName>
</protein>
<dbReference type="EMBL" id="OU503043">
    <property type="protein sequence ID" value="CAI9766575.1"/>
    <property type="molecule type" value="Genomic_DNA"/>
</dbReference>
<gene>
    <name evidence="1" type="ORF">FPE_LOCUS14005</name>
</gene>
<organism evidence="1 2">
    <name type="scientific">Fraxinus pennsylvanica</name>
    <dbReference type="NCBI Taxonomy" id="56036"/>
    <lineage>
        <taxon>Eukaryota</taxon>
        <taxon>Viridiplantae</taxon>
        <taxon>Streptophyta</taxon>
        <taxon>Embryophyta</taxon>
        <taxon>Tracheophyta</taxon>
        <taxon>Spermatophyta</taxon>
        <taxon>Magnoliopsida</taxon>
        <taxon>eudicotyledons</taxon>
        <taxon>Gunneridae</taxon>
        <taxon>Pentapetalae</taxon>
        <taxon>asterids</taxon>
        <taxon>lamiids</taxon>
        <taxon>Lamiales</taxon>
        <taxon>Oleaceae</taxon>
        <taxon>Oleeae</taxon>
        <taxon>Fraxinus</taxon>
    </lineage>
</organism>
<sequence>MRSSAAPSCYFEAAMEGMMRTVLLRILHHPLQWRSEGHLCQITPFDPAKKKKKKVVIRDPAEDDIVDNLAEKTESLFVSDGLETSFACLKKKKKSVHTNLLSDEKENVGGDRDRVQQLTLTRLCSFNFQLQIYTFFLSFLPFRSLFEFARHRIAVLSLKNVTESMAIWRKALAIVGGVAVWNGPQYFGLEAFFLMGC</sequence>
<reference evidence="1" key="1">
    <citation type="submission" date="2023-05" db="EMBL/GenBank/DDBJ databases">
        <authorList>
            <person name="Huff M."/>
        </authorList>
    </citation>
    <scope>NUCLEOTIDE SEQUENCE</scope>
</reference>
<evidence type="ECO:0000313" key="1">
    <source>
        <dbReference type="EMBL" id="CAI9766575.1"/>
    </source>
</evidence>
<name>A0AAD1ZFY2_9LAMI</name>